<dbReference type="AlphaFoldDB" id="U3GXK5"/>
<dbReference type="GO" id="GO:0030091">
    <property type="term" value="P:protein repair"/>
    <property type="evidence" value="ECO:0007669"/>
    <property type="project" value="InterPro"/>
</dbReference>
<reference evidence="5 6" key="1">
    <citation type="journal article" date="2013" name="Genome Announc.">
        <title>Whole-Genome Sequence of the Clinical Strain Corynebacterium argentoratense DSM 44202, Isolated from a Human Throat Specimen.</title>
        <authorList>
            <person name="Bomholt C."/>
            <person name="Glaub A."/>
            <person name="Gravermann K."/>
            <person name="Albersmeier A."/>
            <person name="Brinkrolf K."/>
            <person name="Ruckert C."/>
            <person name="Tauch A."/>
        </authorList>
    </citation>
    <scope>NUCLEOTIDE SEQUENCE [LARGE SCALE GENOMIC DNA]</scope>
    <source>
        <strain evidence="5">DSM 44202</strain>
    </source>
</reference>
<dbReference type="NCBIfam" id="TIGR00357">
    <property type="entry name" value="peptide-methionine (R)-S-oxide reductase MsrB"/>
    <property type="match status" value="1"/>
</dbReference>
<dbReference type="InterPro" id="IPR028427">
    <property type="entry name" value="Met_Sox_Rdtase_MsrB"/>
</dbReference>
<dbReference type="GO" id="GO:0005737">
    <property type="term" value="C:cytoplasm"/>
    <property type="evidence" value="ECO:0007669"/>
    <property type="project" value="TreeGrafter"/>
</dbReference>
<dbReference type="eggNOG" id="COG0229">
    <property type="taxonomic scope" value="Bacteria"/>
</dbReference>
<protein>
    <recommendedName>
        <fullName evidence="1">peptide-methionine (R)-S-oxide reductase</fullName>
        <ecNumber evidence="1">1.8.4.12</ecNumber>
    </recommendedName>
</protein>
<organism evidence="5 6">
    <name type="scientific">Corynebacterium argentoratense DSM 44202</name>
    <dbReference type="NCBI Taxonomy" id="1348662"/>
    <lineage>
        <taxon>Bacteria</taxon>
        <taxon>Bacillati</taxon>
        <taxon>Actinomycetota</taxon>
        <taxon>Actinomycetes</taxon>
        <taxon>Mycobacteriales</taxon>
        <taxon>Corynebacteriaceae</taxon>
        <taxon>Corynebacterium</taxon>
    </lineage>
</organism>
<evidence type="ECO:0000313" key="6">
    <source>
        <dbReference type="Proteomes" id="UP000016943"/>
    </source>
</evidence>
<dbReference type="GO" id="GO:0033743">
    <property type="term" value="F:peptide-methionine (R)-S-oxide reductase activity"/>
    <property type="evidence" value="ECO:0007669"/>
    <property type="project" value="UniProtKB-EC"/>
</dbReference>
<dbReference type="Proteomes" id="UP000016943">
    <property type="component" value="Chromosome"/>
</dbReference>
<dbReference type="InterPro" id="IPR011057">
    <property type="entry name" value="Mss4-like_sf"/>
</dbReference>
<evidence type="ECO:0000256" key="1">
    <source>
        <dbReference type="ARBA" id="ARBA00012499"/>
    </source>
</evidence>
<dbReference type="EC" id="1.8.4.12" evidence="1"/>
<dbReference type="PATRIC" id="fig|1348662.3.peg.1077"/>
<dbReference type="PANTHER" id="PTHR10173">
    <property type="entry name" value="METHIONINE SULFOXIDE REDUCTASE"/>
    <property type="match status" value="1"/>
</dbReference>
<dbReference type="PROSITE" id="PS51790">
    <property type="entry name" value="MSRB"/>
    <property type="match status" value="1"/>
</dbReference>
<evidence type="ECO:0000259" key="4">
    <source>
        <dbReference type="PROSITE" id="PS51790"/>
    </source>
</evidence>
<accession>U3GXK5</accession>
<dbReference type="KEGG" id="caz:CARG_05520"/>
<name>U3GXK5_9CORY</name>
<proteinExistence type="predicted"/>
<dbReference type="EMBL" id="CP006365">
    <property type="protein sequence ID" value="AGU15233.1"/>
    <property type="molecule type" value="Genomic_DNA"/>
</dbReference>
<dbReference type="STRING" id="1348662.CARG_05520"/>
<keyword evidence="6" id="KW-1185">Reference proteome</keyword>
<feature type="domain" description="MsrB" evidence="4">
    <location>
        <begin position="3"/>
        <end position="127"/>
    </location>
</feature>
<dbReference type="HOGENOM" id="CLU_031040_8_5_11"/>
<evidence type="ECO:0000313" key="5">
    <source>
        <dbReference type="EMBL" id="AGU15233.1"/>
    </source>
</evidence>
<evidence type="ECO:0000256" key="2">
    <source>
        <dbReference type="ARBA" id="ARBA00023002"/>
    </source>
</evidence>
<keyword evidence="2" id="KW-0560">Oxidoreductase</keyword>
<sequence length="127" mass="13791">MSEAQWREFLGAAEFAVLRQAATEPPGTNEFLGDDAVGVYHCAGCGLELFRSETKFHSGCGWPAFYAPQDSDAVVLRPDDSLGRRRTEVLCAGCGGHLGHLFDGEGFNTPTDQRFCINSVALRFSDS</sequence>
<dbReference type="Gene3D" id="2.170.150.20">
    <property type="entry name" value="Peptide methionine sulfoxide reductase"/>
    <property type="match status" value="1"/>
</dbReference>
<dbReference type="GO" id="GO:0006979">
    <property type="term" value="P:response to oxidative stress"/>
    <property type="evidence" value="ECO:0007669"/>
    <property type="project" value="InterPro"/>
</dbReference>
<evidence type="ECO:0000256" key="3">
    <source>
        <dbReference type="ARBA" id="ARBA00048488"/>
    </source>
</evidence>
<dbReference type="InterPro" id="IPR002579">
    <property type="entry name" value="Met_Sox_Rdtase_MsrB_dom"/>
</dbReference>
<dbReference type="SUPFAM" id="SSF51316">
    <property type="entry name" value="Mss4-like"/>
    <property type="match status" value="1"/>
</dbReference>
<dbReference type="Pfam" id="PF01641">
    <property type="entry name" value="SelR"/>
    <property type="match status" value="1"/>
</dbReference>
<comment type="catalytic activity">
    <reaction evidence="3">
        <text>L-methionyl-[protein] + [thioredoxin]-disulfide + H2O = L-methionyl-(R)-S-oxide-[protein] + [thioredoxin]-dithiol</text>
        <dbReference type="Rhea" id="RHEA:24164"/>
        <dbReference type="Rhea" id="RHEA-COMP:10698"/>
        <dbReference type="Rhea" id="RHEA-COMP:10700"/>
        <dbReference type="Rhea" id="RHEA-COMP:12313"/>
        <dbReference type="Rhea" id="RHEA-COMP:12314"/>
        <dbReference type="ChEBI" id="CHEBI:15377"/>
        <dbReference type="ChEBI" id="CHEBI:16044"/>
        <dbReference type="ChEBI" id="CHEBI:29950"/>
        <dbReference type="ChEBI" id="CHEBI:45764"/>
        <dbReference type="ChEBI" id="CHEBI:50058"/>
        <dbReference type="EC" id="1.8.4.12"/>
    </reaction>
</comment>
<gene>
    <name evidence="5" type="ORF">CARG_05520</name>
</gene>
<dbReference type="PANTHER" id="PTHR10173:SF52">
    <property type="entry name" value="METHIONINE-R-SULFOXIDE REDUCTASE B1"/>
    <property type="match status" value="1"/>
</dbReference>